<dbReference type="AlphaFoldDB" id="A0A836MQ41"/>
<keyword evidence="2" id="KW-1185">Reference proteome</keyword>
<dbReference type="EMBL" id="JFZV01000003">
    <property type="protein sequence ID" value="KDN15066.1"/>
    <property type="molecule type" value="Genomic_DNA"/>
</dbReference>
<evidence type="ECO:0000313" key="2">
    <source>
        <dbReference type="Proteomes" id="UP000027170"/>
    </source>
</evidence>
<sequence>MPQSFLKICNKIECKNGAEPTFFKYFYGLAPIATLQCLKY</sequence>
<reference evidence="1 2" key="1">
    <citation type="submission" date="2014-03" db="EMBL/GenBank/DDBJ databases">
        <title>The genomes of two eusocial bee gut symbionts.</title>
        <authorList>
            <person name="Kwong W.K."/>
            <person name="Engel P."/>
            <person name="Koch H."/>
            <person name="Moran N.A."/>
        </authorList>
    </citation>
    <scope>NUCLEOTIDE SEQUENCE [LARGE SCALE GENOMIC DNA]</scope>
    <source>
        <strain evidence="2">wkB29</strain>
    </source>
</reference>
<name>A0A836MQ41_9NEIS</name>
<organism evidence="1 2">
    <name type="scientific">Snodgrassella communis</name>
    <dbReference type="NCBI Taxonomy" id="2946699"/>
    <lineage>
        <taxon>Bacteria</taxon>
        <taxon>Pseudomonadati</taxon>
        <taxon>Pseudomonadota</taxon>
        <taxon>Betaproteobacteria</taxon>
        <taxon>Neisseriales</taxon>
        <taxon>Neisseriaceae</taxon>
        <taxon>Snodgrassella</taxon>
    </lineage>
</organism>
<evidence type="ECO:0000313" key="1">
    <source>
        <dbReference type="EMBL" id="KDN15066.1"/>
    </source>
</evidence>
<protein>
    <submittedName>
        <fullName evidence="1">Uncharacterized protein</fullName>
    </submittedName>
</protein>
<dbReference type="Proteomes" id="UP000027170">
    <property type="component" value="Unassembled WGS sequence"/>
</dbReference>
<comment type="caution">
    <text evidence="1">The sequence shown here is derived from an EMBL/GenBank/DDBJ whole genome shotgun (WGS) entry which is preliminary data.</text>
</comment>
<accession>A0A836MQ41</accession>
<gene>
    <name evidence="1" type="ORF">SALWKB29_0692</name>
</gene>
<proteinExistence type="predicted"/>